<accession>A0A6C0HN25</accession>
<name>A0A6C0HN25_9ZZZZ</name>
<organism evidence="1">
    <name type="scientific">viral metagenome</name>
    <dbReference type="NCBI Taxonomy" id="1070528"/>
    <lineage>
        <taxon>unclassified sequences</taxon>
        <taxon>metagenomes</taxon>
        <taxon>organismal metagenomes</taxon>
    </lineage>
</organism>
<proteinExistence type="predicted"/>
<evidence type="ECO:0008006" key="2">
    <source>
        <dbReference type="Google" id="ProtNLM"/>
    </source>
</evidence>
<dbReference type="EMBL" id="MN739991">
    <property type="protein sequence ID" value="QHT81777.1"/>
    <property type="molecule type" value="Genomic_DNA"/>
</dbReference>
<evidence type="ECO:0000313" key="1">
    <source>
        <dbReference type="EMBL" id="QHT81777.1"/>
    </source>
</evidence>
<dbReference type="Pfam" id="PF13455">
    <property type="entry name" value="MUG113"/>
    <property type="match status" value="1"/>
</dbReference>
<protein>
    <recommendedName>
        <fullName evidence="2">MSV199 domain-containing protein</fullName>
    </recommendedName>
</protein>
<reference evidence="1" key="1">
    <citation type="journal article" date="2020" name="Nature">
        <title>Giant virus diversity and host interactions through global metagenomics.</title>
        <authorList>
            <person name="Schulz F."/>
            <person name="Roux S."/>
            <person name="Paez-Espino D."/>
            <person name="Jungbluth S."/>
            <person name="Walsh D.A."/>
            <person name="Denef V.J."/>
            <person name="McMahon K.D."/>
            <person name="Konstantinidis K.T."/>
            <person name="Eloe-Fadrosh E.A."/>
            <person name="Kyrpides N.C."/>
            <person name="Woyke T."/>
        </authorList>
    </citation>
    <scope>NUCLEOTIDE SEQUENCE</scope>
    <source>
        <strain evidence="1">GVMAG-M-3300023184-13</strain>
    </source>
</reference>
<dbReference type="AlphaFoldDB" id="A0A6C0HN25"/>
<sequence>MDSLQNYLKKFSTINSKFIDDFFALYKYDTKDTEFVIDLEVLIVWLDVRKSTIKETLMKSYTKNIDYKILSNNQGKNGRPSETIMLTPDCMKRLCMVSRTKKAEEVRSYFIDLEKHINQYKDVIVEKYITNHTPNQINTKGGVIYLLNTDLNLPGVYKLGKTQDFKSRLKTHQSSHVDNIKVVKVYKTNDIDNVENCLKRFMKNKQYKKYKEFYQVDVEIITDLFKVCNAASLSAKKILSKSEQKGGYFMYLEKE</sequence>